<keyword evidence="1" id="KW-0812">Transmembrane</keyword>
<keyword evidence="1" id="KW-0472">Membrane</keyword>
<gene>
    <name evidence="2" type="ORF">C803_01562</name>
</gene>
<dbReference type="Proteomes" id="UP000014140">
    <property type="component" value="Unassembled WGS sequence"/>
</dbReference>
<evidence type="ECO:0000256" key="1">
    <source>
        <dbReference type="SAM" id="Phobius"/>
    </source>
</evidence>
<proteinExistence type="predicted"/>
<name>S0GT36_9BACT</name>
<dbReference type="AlphaFoldDB" id="S0GT36"/>
<sequence>MVNTIFDFWIVFTVTCSIIAGILLIILIGAIIHWLHDNSTY</sequence>
<organism evidence="2 3">
    <name type="scientific">Parabacteroides goldsteinii dnLKV18</name>
    <dbReference type="NCBI Taxonomy" id="1235789"/>
    <lineage>
        <taxon>Bacteria</taxon>
        <taxon>Pseudomonadati</taxon>
        <taxon>Bacteroidota</taxon>
        <taxon>Bacteroidia</taxon>
        <taxon>Bacteroidales</taxon>
        <taxon>Tannerellaceae</taxon>
        <taxon>Parabacteroides</taxon>
    </lineage>
</organism>
<accession>S0GT36</accession>
<dbReference type="HOGENOM" id="CLU_3273896_0_0_10"/>
<evidence type="ECO:0000313" key="3">
    <source>
        <dbReference type="Proteomes" id="UP000014140"/>
    </source>
</evidence>
<comment type="caution">
    <text evidence="2">The sequence shown here is derived from an EMBL/GenBank/DDBJ whole genome shotgun (WGS) entry which is preliminary data.</text>
</comment>
<protein>
    <submittedName>
        <fullName evidence="2">Uncharacterized protein</fullName>
    </submittedName>
</protein>
<reference evidence="2 3" key="1">
    <citation type="submission" date="2013-04" db="EMBL/GenBank/DDBJ databases">
        <title>The Genome Sequence of Parabacteroides goldsteinii dnLKV18.</title>
        <authorList>
            <consortium name="The Broad Institute Genomics Platform"/>
            <consortium name="The Broad Institute Genome Sequencing Center for Infectious Disease"/>
            <person name="Earl A."/>
            <person name="Xavier R."/>
            <person name="Kuhn K."/>
            <person name="Stappenbeck T."/>
            <person name="Walker B."/>
            <person name="Young S."/>
            <person name="Zeng Q."/>
            <person name="Gargeya S."/>
            <person name="Fitzgerald M."/>
            <person name="Haas B."/>
            <person name="Abouelleil A."/>
            <person name="Allen A.W."/>
            <person name="Alvarado L."/>
            <person name="Arachchi H.M."/>
            <person name="Berlin A.M."/>
            <person name="Chapman S.B."/>
            <person name="Gainer-Dewar J."/>
            <person name="Goldberg J."/>
            <person name="Griggs A."/>
            <person name="Gujja S."/>
            <person name="Hansen M."/>
            <person name="Howarth C."/>
            <person name="Imamovic A."/>
            <person name="Ireland A."/>
            <person name="Larimer J."/>
            <person name="McCowan C."/>
            <person name="Murphy C."/>
            <person name="Pearson M."/>
            <person name="Poon T.W."/>
            <person name="Priest M."/>
            <person name="Roberts A."/>
            <person name="Saif S."/>
            <person name="Shea T."/>
            <person name="Sisk P."/>
            <person name="Sykes S."/>
            <person name="Wortman J."/>
            <person name="Nusbaum C."/>
            <person name="Birren B."/>
        </authorList>
    </citation>
    <scope>NUCLEOTIDE SEQUENCE [LARGE SCALE GENOMIC DNA]</scope>
    <source>
        <strain evidence="3">dnLKV18</strain>
    </source>
</reference>
<keyword evidence="3" id="KW-1185">Reference proteome</keyword>
<evidence type="ECO:0000313" key="2">
    <source>
        <dbReference type="EMBL" id="EOS18565.1"/>
    </source>
</evidence>
<dbReference type="EMBL" id="ASSQ01000009">
    <property type="protein sequence ID" value="EOS18565.1"/>
    <property type="molecule type" value="Genomic_DNA"/>
</dbReference>
<feature type="transmembrane region" description="Helical" evidence="1">
    <location>
        <begin position="6"/>
        <end position="35"/>
    </location>
</feature>
<keyword evidence="1" id="KW-1133">Transmembrane helix</keyword>